<sequence length="770" mass="83386">MIKSKVPFPQRNGFSMGVRVKPVFTLLLLLFLLFVPGFSVLPSCNDTSYLCYNSSMSYSCCVTFSDTAFRNAVCSSLTRANSCDVKTSWAPDVTSLSLSSVVVDWTGIAYLTNFTSIIFSSVNIPANYFSQLPVTLTSLSFYDGNVDFSDFDESCSTLNSLASLTFQNTNLASGLDFSWLSNLTQLDVSKNSDVTTIGPFPTSLETLSIDECTSIEFPTFFNGLVDSSGLSLPNLVTLSLSDTNVSSLDLVPESVTDLTAENCSNLSSFASLATLTSLKNLNISSSGVGLNPDLSPLSSLSALEFLVITNSKISDPSGFYSLSSTVVSIDLSGNYICGYNLSSSMTTIMSERFNDTVGRIITTGTQTCQCFLTDVSVLSTLVADRKACVETQTGYECVPACLGGCHNDWEICHVDPDDPTSGFCDHPILDGSIRTWVGSLMNTDDKLADDSYSLSAIVEIEPTVTSLSFTEDGSSISDLRGLEHLTSLSSLTINDAQSLVDLSPLEYLHLLSYIDLSGCGVEDTTPIVSHESLVYLDLSDCPLTDISGLADKSLLTYLDISSNQVPNEDISSVDIFLGLHSIEDLRFNGLSNVTSMPLMNSADVSTLQRLECQNTGIQTLSTLGDYQGDTVTHIIMNGADLLEKDPEFFRFPHLDVLEVNDSSVRPVFIRECTSLTVLKANNNGWSNYSYYSISYLQDLVNLTELHLEGNYISDPSPLYHLSSLSILKIAENIICGSDVSEALSSVFSLTSLTHTYKSSLACPCEEFLSV</sequence>
<name>A0ABQ5JRI2_9EUKA</name>
<dbReference type="InterPro" id="IPR032675">
    <property type="entry name" value="LRR_dom_sf"/>
</dbReference>
<evidence type="ECO:0000313" key="3">
    <source>
        <dbReference type="EMBL" id="GKT13782.1"/>
    </source>
</evidence>
<dbReference type="PROSITE" id="PS51450">
    <property type="entry name" value="LRR"/>
    <property type="match status" value="2"/>
</dbReference>
<keyword evidence="4" id="KW-1185">Reference proteome</keyword>
<organism evidence="3 4">
    <name type="scientific">Aduncisulcus paluster</name>
    <dbReference type="NCBI Taxonomy" id="2918883"/>
    <lineage>
        <taxon>Eukaryota</taxon>
        <taxon>Metamonada</taxon>
        <taxon>Carpediemonas-like organisms</taxon>
        <taxon>Aduncisulcus</taxon>
    </lineage>
</organism>
<keyword evidence="1" id="KW-0433">Leucine-rich repeat</keyword>
<reference evidence="3" key="1">
    <citation type="submission" date="2022-03" db="EMBL/GenBank/DDBJ databases">
        <title>Draft genome sequence of Aduncisulcus paluster, a free-living microaerophilic Fornicata.</title>
        <authorList>
            <person name="Yuyama I."/>
            <person name="Kume K."/>
            <person name="Tamura T."/>
            <person name="Inagaki Y."/>
            <person name="Hashimoto T."/>
        </authorList>
    </citation>
    <scope>NUCLEOTIDE SEQUENCE</scope>
    <source>
        <strain evidence="3">NY0171</strain>
    </source>
</reference>
<dbReference type="InterPro" id="IPR001611">
    <property type="entry name" value="Leu-rich_rpt"/>
</dbReference>
<evidence type="ECO:0000256" key="2">
    <source>
        <dbReference type="ARBA" id="ARBA00022737"/>
    </source>
</evidence>
<dbReference type="Gene3D" id="3.80.10.10">
    <property type="entry name" value="Ribonuclease Inhibitor"/>
    <property type="match status" value="2"/>
</dbReference>
<keyword evidence="2" id="KW-0677">Repeat</keyword>
<dbReference type="Proteomes" id="UP001057375">
    <property type="component" value="Unassembled WGS sequence"/>
</dbReference>
<dbReference type="InterPro" id="IPR050836">
    <property type="entry name" value="SDS22/Internalin_LRR"/>
</dbReference>
<dbReference type="SUPFAM" id="SSF52058">
    <property type="entry name" value="L domain-like"/>
    <property type="match status" value="2"/>
</dbReference>
<protein>
    <submittedName>
        <fullName evidence="3">Uncharacterized protein</fullName>
    </submittedName>
</protein>
<evidence type="ECO:0000256" key="1">
    <source>
        <dbReference type="ARBA" id="ARBA00022614"/>
    </source>
</evidence>
<evidence type="ECO:0000313" key="4">
    <source>
        <dbReference type="Proteomes" id="UP001057375"/>
    </source>
</evidence>
<comment type="caution">
    <text evidence="3">The sequence shown here is derived from an EMBL/GenBank/DDBJ whole genome shotgun (WGS) entry which is preliminary data.</text>
</comment>
<accession>A0ABQ5JRI2</accession>
<feature type="non-terminal residue" evidence="3">
    <location>
        <position position="770"/>
    </location>
</feature>
<dbReference type="PANTHER" id="PTHR46652">
    <property type="entry name" value="LEUCINE-RICH REPEAT AND IQ DOMAIN-CONTAINING PROTEIN 1-RELATED"/>
    <property type="match status" value="1"/>
</dbReference>
<dbReference type="EMBL" id="BQXS01011540">
    <property type="protein sequence ID" value="GKT13782.1"/>
    <property type="molecule type" value="Genomic_DNA"/>
</dbReference>
<proteinExistence type="predicted"/>
<gene>
    <name evidence="3" type="ORF">ADUPG1_010334</name>
</gene>
<dbReference type="PANTHER" id="PTHR46652:SF3">
    <property type="entry name" value="LEUCINE-RICH REPEAT-CONTAINING PROTEIN 9"/>
    <property type="match status" value="1"/>
</dbReference>